<dbReference type="RefSeq" id="WP_202409372.1">
    <property type="nucleotide sequence ID" value="NZ_WVHT01000002.1"/>
</dbReference>
<sequence>MNERVRTYLVEIARSGKTITYQELSDQCKLGLVMRESEYARAEIGRILGEISVYEHENGRPLISSLVISKGDNYQGDGFYKLSEELGFGNWKKLKADISFEIGQMNACYDFWKDNTNYSKYKLK</sequence>
<protein>
    <submittedName>
        <fullName evidence="1">Uncharacterized protein</fullName>
    </submittedName>
</protein>
<name>A0A7K1Y6R7_9SPHI</name>
<evidence type="ECO:0000313" key="2">
    <source>
        <dbReference type="Proteomes" id="UP000466586"/>
    </source>
</evidence>
<keyword evidence="2" id="KW-1185">Reference proteome</keyword>
<comment type="caution">
    <text evidence="1">The sequence shown here is derived from an EMBL/GenBank/DDBJ whole genome shotgun (WGS) entry which is preliminary data.</text>
</comment>
<evidence type="ECO:0000313" key="1">
    <source>
        <dbReference type="EMBL" id="MXV50111.1"/>
    </source>
</evidence>
<gene>
    <name evidence="1" type="ORF">GS399_03945</name>
</gene>
<dbReference type="EMBL" id="WVHT01000002">
    <property type="protein sequence ID" value="MXV50111.1"/>
    <property type="molecule type" value="Genomic_DNA"/>
</dbReference>
<dbReference type="Proteomes" id="UP000466586">
    <property type="component" value="Unassembled WGS sequence"/>
</dbReference>
<dbReference type="AlphaFoldDB" id="A0A7K1Y6R7"/>
<proteinExistence type="predicted"/>
<organism evidence="1 2">
    <name type="scientific">Hufsiella arboris</name>
    <dbReference type="NCBI Taxonomy" id="2695275"/>
    <lineage>
        <taxon>Bacteria</taxon>
        <taxon>Pseudomonadati</taxon>
        <taxon>Bacteroidota</taxon>
        <taxon>Sphingobacteriia</taxon>
        <taxon>Sphingobacteriales</taxon>
        <taxon>Sphingobacteriaceae</taxon>
        <taxon>Hufsiella</taxon>
    </lineage>
</organism>
<reference evidence="1 2" key="1">
    <citation type="submission" date="2019-11" db="EMBL/GenBank/DDBJ databases">
        <title>Pedobacter sp. HMF7647 Genome sequencing and assembly.</title>
        <authorList>
            <person name="Kang H."/>
            <person name="Kim H."/>
            <person name="Joh K."/>
        </authorList>
    </citation>
    <scope>NUCLEOTIDE SEQUENCE [LARGE SCALE GENOMIC DNA]</scope>
    <source>
        <strain evidence="1 2">HMF7647</strain>
    </source>
</reference>
<accession>A0A7K1Y6R7</accession>